<reference evidence="2 3" key="1">
    <citation type="journal article" date="2016" name="PLoS ONE">
        <title>Sequence Assembly of Yarrowia lipolytica Strain W29/CLIB89 Shows Transposable Element Diversity.</title>
        <authorList>
            <person name="Magnan C."/>
            <person name="Yu J."/>
            <person name="Chang I."/>
            <person name="Jahn E."/>
            <person name="Kanomata Y."/>
            <person name="Wu J."/>
            <person name="Zeller M."/>
            <person name="Oakes M."/>
            <person name="Baldi P."/>
            <person name="Sandmeyer S."/>
        </authorList>
    </citation>
    <scope>NUCLEOTIDE SEQUENCE [LARGE SCALE GENOMIC DNA]</scope>
    <source>
        <strain evidence="3">CLIB89(W29)</strain>
    </source>
</reference>
<proteinExistence type="predicted"/>
<dbReference type="Proteomes" id="UP000182444">
    <property type="component" value="Chromosome 1A"/>
</dbReference>
<dbReference type="KEGG" id="yli:90949334"/>
<sequence>MGLGKKSNNKDNKRPKRKSFEQQNHSDQPAKRVTSLLEAPPMTKPTTNLMLTSNIVLDKNIITIAIRQDSWELCSEGTQPLPDWGSGYQAFGLITSKKQDSECDPRH</sequence>
<evidence type="ECO:0000256" key="1">
    <source>
        <dbReference type="SAM" id="MobiDB-lite"/>
    </source>
</evidence>
<dbReference type="EMBL" id="CP017553">
    <property type="protein sequence ID" value="AOW00248.1"/>
    <property type="molecule type" value="Genomic_DNA"/>
</dbReference>
<dbReference type="AlphaFoldDB" id="A0A1D8N3N6"/>
<dbReference type="VEuPathDB" id="FungiDB:YALI1_A04653g"/>
<dbReference type="RefSeq" id="XP_065950075.2">
    <property type="nucleotide sequence ID" value="XM_066094003.2"/>
</dbReference>
<organism evidence="2 3">
    <name type="scientific">Yarrowia lipolytica</name>
    <name type="common">Candida lipolytica</name>
    <dbReference type="NCBI Taxonomy" id="4952"/>
    <lineage>
        <taxon>Eukaryota</taxon>
        <taxon>Fungi</taxon>
        <taxon>Dikarya</taxon>
        <taxon>Ascomycota</taxon>
        <taxon>Saccharomycotina</taxon>
        <taxon>Dipodascomycetes</taxon>
        <taxon>Dipodascales</taxon>
        <taxon>Dipodascales incertae sedis</taxon>
        <taxon>Yarrowia</taxon>
    </lineage>
</organism>
<gene>
    <name evidence="2" type="ORF">YALI1_A04653g</name>
</gene>
<protein>
    <submittedName>
        <fullName evidence="2">Uncharacterized protein</fullName>
    </submittedName>
</protein>
<evidence type="ECO:0000313" key="2">
    <source>
        <dbReference type="EMBL" id="AOW00248.1"/>
    </source>
</evidence>
<accession>A0A1D8N3N6</accession>
<dbReference type="GeneID" id="90949334"/>
<evidence type="ECO:0000313" key="3">
    <source>
        <dbReference type="Proteomes" id="UP000182444"/>
    </source>
</evidence>
<feature type="region of interest" description="Disordered" evidence="1">
    <location>
        <begin position="1"/>
        <end position="46"/>
    </location>
</feature>
<name>A0A1D8N3N6_YARLL</name>